<evidence type="ECO:0000313" key="8">
    <source>
        <dbReference type="Proteomes" id="UP001293254"/>
    </source>
</evidence>
<proteinExistence type="predicted"/>
<feature type="domain" description="GRF-type" evidence="6">
    <location>
        <begin position="37"/>
        <end position="78"/>
    </location>
</feature>
<reference evidence="7" key="2">
    <citation type="journal article" date="2024" name="Plant">
        <title>Genomic evolution and insights into agronomic trait innovations of Sesamum species.</title>
        <authorList>
            <person name="Miao H."/>
            <person name="Wang L."/>
            <person name="Qu L."/>
            <person name="Liu H."/>
            <person name="Sun Y."/>
            <person name="Le M."/>
            <person name="Wang Q."/>
            <person name="Wei S."/>
            <person name="Zheng Y."/>
            <person name="Lin W."/>
            <person name="Duan Y."/>
            <person name="Cao H."/>
            <person name="Xiong S."/>
            <person name="Wang X."/>
            <person name="Wei L."/>
            <person name="Li C."/>
            <person name="Ma Q."/>
            <person name="Ju M."/>
            <person name="Zhao R."/>
            <person name="Li G."/>
            <person name="Mu C."/>
            <person name="Tian Q."/>
            <person name="Mei H."/>
            <person name="Zhang T."/>
            <person name="Gao T."/>
            <person name="Zhang H."/>
        </authorList>
    </citation>
    <scope>NUCLEOTIDE SEQUENCE</scope>
    <source>
        <strain evidence="7">3651</strain>
    </source>
</reference>
<evidence type="ECO:0000256" key="5">
    <source>
        <dbReference type="SAM" id="MobiDB-lite"/>
    </source>
</evidence>
<dbReference type="EMBL" id="JACGWO010000001">
    <property type="protein sequence ID" value="KAK4438911.1"/>
    <property type="molecule type" value="Genomic_DNA"/>
</dbReference>
<dbReference type="AlphaFoldDB" id="A0AAE1YZ36"/>
<comment type="caution">
    <text evidence="7">The sequence shown here is derived from an EMBL/GenBank/DDBJ whole genome shotgun (WGS) entry which is preliminary data.</text>
</comment>
<keyword evidence="2 4" id="KW-0863">Zinc-finger</keyword>
<feature type="region of interest" description="Disordered" evidence="5">
    <location>
        <begin position="1"/>
        <end position="33"/>
    </location>
</feature>
<evidence type="ECO:0000313" key="7">
    <source>
        <dbReference type="EMBL" id="KAK4438911.1"/>
    </source>
</evidence>
<dbReference type="Proteomes" id="UP001293254">
    <property type="component" value="Unassembled WGS sequence"/>
</dbReference>
<evidence type="ECO:0000259" key="6">
    <source>
        <dbReference type="PROSITE" id="PS51999"/>
    </source>
</evidence>
<dbReference type="PANTHER" id="PTHR33248">
    <property type="entry name" value="ZINC ION-BINDING PROTEIN"/>
    <property type="match status" value="1"/>
</dbReference>
<keyword evidence="3" id="KW-0862">Zinc</keyword>
<organism evidence="7 8">
    <name type="scientific">Sesamum alatum</name>
    <dbReference type="NCBI Taxonomy" id="300844"/>
    <lineage>
        <taxon>Eukaryota</taxon>
        <taxon>Viridiplantae</taxon>
        <taxon>Streptophyta</taxon>
        <taxon>Embryophyta</taxon>
        <taxon>Tracheophyta</taxon>
        <taxon>Spermatophyta</taxon>
        <taxon>Magnoliopsida</taxon>
        <taxon>eudicotyledons</taxon>
        <taxon>Gunneridae</taxon>
        <taxon>Pentapetalae</taxon>
        <taxon>asterids</taxon>
        <taxon>lamiids</taxon>
        <taxon>Lamiales</taxon>
        <taxon>Pedaliaceae</taxon>
        <taxon>Sesamum</taxon>
    </lineage>
</organism>
<sequence>MDSWSGNNSGGSARNGTGRSNSWRNSSSSSAEVMRTCTCGREVVVRTSWTTMNPGRRFRGCPGDAGKYCGTFQWVDPPMCRRSLEVIPGLLNRINQYDARRQRAQERFE</sequence>
<evidence type="ECO:0000256" key="2">
    <source>
        <dbReference type="ARBA" id="ARBA00022771"/>
    </source>
</evidence>
<dbReference type="GO" id="GO:0008270">
    <property type="term" value="F:zinc ion binding"/>
    <property type="evidence" value="ECO:0007669"/>
    <property type="project" value="UniProtKB-KW"/>
</dbReference>
<name>A0AAE1YZ36_9LAMI</name>
<evidence type="ECO:0000256" key="4">
    <source>
        <dbReference type="PROSITE-ProRule" id="PRU01343"/>
    </source>
</evidence>
<feature type="compositionally biased region" description="Low complexity" evidence="5">
    <location>
        <begin position="1"/>
        <end position="30"/>
    </location>
</feature>
<evidence type="ECO:0000256" key="3">
    <source>
        <dbReference type="ARBA" id="ARBA00022833"/>
    </source>
</evidence>
<keyword evidence="8" id="KW-1185">Reference proteome</keyword>
<protein>
    <recommendedName>
        <fullName evidence="6">GRF-type domain-containing protein</fullName>
    </recommendedName>
</protein>
<evidence type="ECO:0000256" key="1">
    <source>
        <dbReference type="ARBA" id="ARBA00022723"/>
    </source>
</evidence>
<dbReference type="InterPro" id="IPR010666">
    <property type="entry name" value="Znf_GRF"/>
</dbReference>
<gene>
    <name evidence="7" type="ORF">Salat_0225700</name>
</gene>
<reference evidence="7" key="1">
    <citation type="submission" date="2020-06" db="EMBL/GenBank/DDBJ databases">
        <authorList>
            <person name="Li T."/>
            <person name="Hu X."/>
            <person name="Zhang T."/>
            <person name="Song X."/>
            <person name="Zhang H."/>
            <person name="Dai N."/>
            <person name="Sheng W."/>
            <person name="Hou X."/>
            <person name="Wei L."/>
        </authorList>
    </citation>
    <scope>NUCLEOTIDE SEQUENCE</scope>
    <source>
        <strain evidence="7">3651</strain>
        <tissue evidence="7">Leaf</tissue>
    </source>
</reference>
<accession>A0AAE1YZ36</accession>
<keyword evidence="1" id="KW-0479">Metal-binding</keyword>
<dbReference type="PROSITE" id="PS51999">
    <property type="entry name" value="ZF_GRF"/>
    <property type="match status" value="1"/>
</dbReference>
<dbReference type="Pfam" id="PF06839">
    <property type="entry name" value="Zn_ribbon_GRF"/>
    <property type="match status" value="1"/>
</dbReference>